<dbReference type="GO" id="GO:0010345">
    <property type="term" value="P:suberin biosynthetic process"/>
    <property type="evidence" value="ECO:0000318"/>
    <property type="project" value="GO_Central"/>
</dbReference>
<reference evidence="8" key="1">
    <citation type="journal article" date="2016" name="Nature">
        <title>The genome of the seagrass Zostera marina reveals angiosperm adaptation to the sea.</title>
        <authorList>
            <person name="Olsen J.L."/>
            <person name="Rouze P."/>
            <person name="Verhelst B."/>
            <person name="Lin Y.-C."/>
            <person name="Bayer T."/>
            <person name="Collen J."/>
            <person name="Dattolo E."/>
            <person name="De Paoli E."/>
            <person name="Dittami S."/>
            <person name="Maumus F."/>
            <person name="Michel G."/>
            <person name="Kersting A."/>
            <person name="Lauritano C."/>
            <person name="Lohaus R."/>
            <person name="Toepel M."/>
            <person name="Tonon T."/>
            <person name="Vanneste K."/>
            <person name="Amirebrahimi M."/>
            <person name="Brakel J."/>
            <person name="Bostroem C."/>
            <person name="Chovatia M."/>
            <person name="Grimwood J."/>
            <person name="Jenkins J.W."/>
            <person name="Jueterbock A."/>
            <person name="Mraz A."/>
            <person name="Stam W.T."/>
            <person name="Tice H."/>
            <person name="Bornberg-Bauer E."/>
            <person name="Green P.J."/>
            <person name="Pearson G.A."/>
            <person name="Procaccini G."/>
            <person name="Duarte C.M."/>
            <person name="Schmutz J."/>
            <person name="Reusch T.B.H."/>
            <person name="Van de Peer Y."/>
        </authorList>
    </citation>
    <scope>NUCLEOTIDE SEQUENCE [LARGE SCALE GENOMIC DNA]</scope>
    <source>
        <strain evidence="8">cv. Finnish</strain>
    </source>
</reference>
<keyword evidence="4" id="KW-0521">NADP</keyword>
<dbReference type="CDD" id="cd09071">
    <property type="entry name" value="FAR_C"/>
    <property type="match status" value="1"/>
</dbReference>
<comment type="caution">
    <text evidence="7">The sequence shown here is derived from an EMBL/GenBank/DDBJ whole genome shotgun (WGS) entry which is preliminary data.</text>
</comment>
<evidence type="ECO:0000313" key="8">
    <source>
        <dbReference type="Proteomes" id="UP000036987"/>
    </source>
</evidence>
<dbReference type="InterPro" id="IPR033640">
    <property type="entry name" value="FAR_C"/>
</dbReference>
<dbReference type="InterPro" id="IPR013120">
    <property type="entry name" value="FAR_NAD-bd"/>
</dbReference>
<keyword evidence="4" id="KW-0560">Oxidoreductase</keyword>
<protein>
    <recommendedName>
        <fullName evidence="4">Fatty acyl-CoA reductase</fullName>
        <ecNumber evidence="4">1.2.1.84</ecNumber>
    </recommendedName>
</protein>
<organism evidence="7 8">
    <name type="scientific">Zostera marina</name>
    <name type="common">Eelgrass</name>
    <dbReference type="NCBI Taxonomy" id="29655"/>
    <lineage>
        <taxon>Eukaryota</taxon>
        <taxon>Viridiplantae</taxon>
        <taxon>Streptophyta</taxon>
        <taxon>Embryophyta</taxon>
        <taxon>Tracheophyta</taxon>
        <taxon>Spermatophyta</taxon>
        <taxon>Magnoliopsida</taxon>
        <taxon>Liliopsida</taxon>
        <taxon>Zosteraceae</taxon>
        <taxon>Zostera</taxon>
    </lineage>
</organism>
<dbReference type="PANTHER" id="PTHR11011:SF99">
    <property type="entry name" value="FATTY ACYL-COA REDUCTASE 3"/>
    <property type="match status" value="1"/>
</dbReference>
<dbReference type="GO" id="GO:0102965">
    <property type="term" value="F:alcohol-forming long-chain fatty acyl-CoA reductase activity"/>
    <property type="evidence" value="ECO:0007669"/>
    <property type="project" value="UniProtKB-EC"/>
</dbReference>
<feature type="domain" description="Thioester reductase (TE)" evidence="6">
    <location>
        <begin position="18"/>
        <end position="320"/>
    </location>
</feature>
<keyword evidence="3 4" id="KW-0443">Lipid metabolism</keyword>
<gene>
    <name evidence="7" type="ORF">ZOSMA_27G01030</name>
</gene>
<dbReference type="Pfam" id="PF07993">
    <property type="entry name" value="NAD_binding_4"/>
    <property type="match status" value="1"/>
</dbReference>
<keyword evidence="2 4" id="KW-0444">Lipid biosynthesis</keyword>
<feature type="domain" description="Fatty acyl-CoA reductase C-terminal" evidence="5">
    <location>
        <begin position="401"/>
        <end position="493"/>
    </location>
</feature>
<dbReference type="InterPro" id="IPR026055">
    <property type="entry name" value="FAR"/>
</dbReference>
<keyword evidence="8" id="KW-1185">Reference proteome</keyword>
<dbReference type="CDD" id="cd05236">
    <property type="entry name" value="FAR-N_SDR_e"/>
    <property type="match status" value="1"/>
</dbReference>
<evidence type="ECO:0000256" key="4">
    <source>
        <dbReference type="RuleBase" id="RU363097"/>
    </source>
</evidence>
<evidence type="ECO:0000256" key="3">
    <source>
        <dbReference type="ARBA" id="ARBA00023098"/>
    </source>
</evidence>
<dbReference type="EC" id="1.2.1.84" evidence="4"/>
<dbReference type="Pfam" id="PF03015">
    <property type="entry name" value="Sterile"/>
    <property type="match status" value="1"/>
</dbReference>
<evidence type="ECO:0000259" key="5">
    <source>
        <dbReference type="Pfam" id="PF03015"/>
    </source>
</evidence>
<evidence type="ECO:0000313" key="7">
    <source>
        <dbReference type="EMBL" id="KMZ67050.1"/>
    </source>
</evidence>
<dbReference type="Proteomes" id="UP000036987">
    <property type="component" value="Unassembled WGS sequence"/>
</dbReference>
<name>A0A0K9PFQ2_ZOSMR</name>
<dbReference type="STRING" id="29655.A0A0K9PFQ2"/>
<dbReference type="InterPro" id="IPR036291">
    <property type="entry name" value="NAD(P)-bd_dom_sf"/>
</dbReference>
<dbReference type="GO" id="GO:0035336">
    <property type="term" value="P:long-chain fatty-acyl-CoA metabolic process"/>
    <property type="evidence" value="ECO:0000318"/>
    <property type="project" value="GO_Central"/>
</dbReference>
<dbReference type="AlphaFoldDB" id="A0A0K9PFQ2"/>
<comment type="catalytic activity">
    <reaction evidence="4">
        <text>a long-chain fatty acyl-CoA + 2 NADPH + 2 H(+) = a long-chain primary fatty alcohol + 2 NADP(+) + CoA</text>
        <dbReference type="Rhea" id="RHEA:52716"/>
        <dbReference type="ChEBI" id="CHEBI:15378"/>
        <dbReference type="ChEBI" id="CHEBI:57287"/>
        <dbReference type="ChEBI" id="CHEBI:57783"/>
        <dbReference type="ChEBI" id="CHEBI:58349"/>
        <dbReference type="ChEBI" id="CHEBI:77396"/>
        <dbReference type="ChEBI" id="CHEBI:83139"/>
        <dbReference type="EC" id="1.2.1.84"/>
    </reaction>
</comment>
<dbReference type="OrthoDB" id="429813at2759"/>
<evidence type="ECO:0000256" key="2">
    <source>
        <dbReference type="ARBA" id="ARBA00022516"/>
    </source>
</evidence>
<dbReference type="SUPFAM" id="SSF51735">
    <property type="entry name" value="NAD(P)-binding Rossmann-fold domains"/>
    <property type="match status" value="1"/>
</dbReference>
<sequence length="494" mass="56862">MDFGGGVTRSLKDKIIFITGSTGFLAKVFVEKVLRAQPDIKKLYLLIRASDDKSATERLRTEIINKELFRVLKEKYGDGYQEFMLSKLCAVSGDIRQDNLGIHDSNLKEAMCNEINIVVNVAANTTFDERYEVALDVNTMGAMRVLQFAQQCDKITLLLHVSTAYVAGSKEGVLMEKRFEMGEALRNKELKIDIDREVEMAEEALERHDIEGLTKVEQKDMMKELGMRRAKYFGWPNTYVFTKAMGEMILGSMRGKLPLVILRPTIITSLYKEPIPGWMEGSRTIDSLIIGYAKGKLSCFLGDMNLIMDVIPGDLVVNAMVMVMVSHSNQPTEVIYHVSSSVRNPVKYETLIECGHQYFCEHPRVEKDGTIVETKKLPIFSTMESFRRYMSVRYKLPLETLGVVNVALCGLLSDRYNRLSRRYNYVMHLVDLYEPYAFYKGCFDDSNLERLRIQASQEIEDDEMKMFWFNPKLIDWEKYFHDVHIPGILKYVCR</sequence>
<comment type="function">
    <text evidence="4">Catalyzes the reduction of fatty acyl-CoA to fatty alcohols.</text>
</comment>
<accession>A0A0K9PFQ2</accession>
<dbReference type="Gene3D" id="3.40.50.720">
    <property type="entry name" value="NAD(P)-binding Rossmann-like Domain"/>
    <property type="match status" value="1"/>
</dbReference>
<proteinExistence type="inferred from homology"/>
<comment type="similarity">
    <text evidence="1 4">Belongs to the fatty acyl-CoA reductase family.</text>
</comment>
<evidence type="ECO:0000256" key="1">
    <source>
        <dbReference type="ARBA" id="ARBA00005928"/>
    </source>
</evidence>
<dbReference type="OMA" id="NLMLHYW"/>
<dbReference type="EMBL" id="LFYR01000932">
    <property type="protein sequence ID" value="KMZ67050.1"/>
    <property type="molecule type" value="Genomic_DNA"/>
</dbReference>
<evidence type="ECO:0000259" key="6">
    <source>
        <dbReference type="Pfam" id="PF07993"/>
    </source>
</evidence>
<dbReference type="PANTHER" id="PTHR11011">
    <property type="entry name" value="MALE STERILITY PROTEIN 2-RELATED"/>
    <property type="match status" value="1"/>
</dbReference>
<dbReference type="GO" id="GO:0080019">
    <property type="term" value="F:alcohol-forming very long-chain fatty acyl-CoA reductase activity"/>
    <property type="evidence" value="ECO:0000318"/>
    <property type="project" value="GO_Central"/>
</dbReference>